<dbReference type="OrthoDB" id="630817at2759"/>
<evidence type="ECO:0000313" key="2">
    <source>
        <dbReference type="EMBL" id="KAF9626488.1"/>
    </source>
</evidence>
<dbReference type="AlphaFoldDB" id="A0A835J3K7"/>
<keyword evidence="3" id="KW-1185">Reference proteome</keyword>
<dbReference type="Proteomes" id="UP000631114">
    <property type="component" value="Unassembled WGS sequence"/>
</dbReference>
<feature type="compositionally biased region" description="Polar residues" evidence="1">
    <location>
        <begin position="108"/>
        <end position="121"/>
    </location>
</feature>
<evidence type="ECO:0000313" key="3">
    <source>
        <dbReference type="Proteomes" id="UP000631114"/>
    </source>
</evidence>
<name>A0A835J3K7_9MAGN</name>
<accession>A0A835J3K7</accession>
<dbReference type="PANTHER" id="PTHR33167:SF4">
    <property type="entry name" value="TRANSCRIPTION FACTOR, PUTATIVE (DUF863)-RELATED"/>
    <property type="match status" value="1"/>
</dbReference>
<dbReference type="Pfam" id="PF05904">
    <property type="entry name" value="DUF863"/>
    <property type="match status" value="1"/>
</dbReference>
<proteinExistence type="predicted"/>
<protein>
    <submittedName>
        <fullName evidence="2">Uncharacterized protein</fullName>
    </submittedName>
</protein>
<dbReference type="InterPro" id="IPR008581">
    <property type="entry name" value="DUF863_pln"/>
</dbReference>
<dbReference type="EMBL" id="JADFTS010000001">
    <property type="protein sequence ID" value="KAF9626488.1"/>
    <property type="molecule type" value="Genomic_DNA"/>
</dbReference>
<feature type="compositionally biased region" description="Low complexity" evidence="1">
    <location>
        <begin position="149"/>
        <end position="158"/>
    </location>
</feature>
<organism evidence="2 3">
    <name type="scientific">Coptis chinensis</name>
    <dbReference type="NCBI Taxonomy" id="261450"/>
    <lineage>
        <taxon>Eukaryota</taxon>
        <taxon>Viridiplantae</taxon>
        <taxon>Streptophyta</taxon>
        <taxon>Embryophyta</taxon>
        <taxon>Tracheophyta</taxon>
        <taxon>Spermatophyta</taxon>
        <taxon>Magnoliopsida</taxon>
        <taxon>Ranunculales</taxon>
        <taxon>Ranunculaceae</taxon>
        <taxon>Coptidoideae</taxon>
        <taxon>Coptis</taxon>
    </lineage>
</organism>
<reference evidence="2 3" key="1">
    <citation type="submission" date="2020-10" db="EMBL/GenBank/DDBJ databases">
        <title>The Coptis chinensis genome and diversification of protoberbering-type alkaloids.</title>
        <authorList>
            <person name="Wang B."/>
            <person name="Shu S."/>
            <person name="Song C."/>
            <person name="Liu Y."/>
        </authorList>
    </citation>
    <scope>NUCLEOTIDE SEQUENCE [LARGE SCALE GENOMIC DNA]</scope>
    <source>
        <strain evidence="2">HL-2020</strain>
        <tissue evidence="2">Leaf</tissue>
    </source>
</reference>
<feature type="region of interest" description="Disordered" evidence="1">
    <location>
        <begin position="106"/>
        <end position="161"/>
    </location>
</feature>
<evidence type="ECO:0000256" key="1">
    <source>
        <dbReference type="SAM" id="MobiDB-lite"/>
    </source>
</evidence>
<dbReference type="PANTHER" id="PTHR33167">
    <property type="entry name" value="TRANSCRIPTION FACTOR, PUTATIVE (DUF863)-RELATED"/>
    <property type="match status" value="1"/>
</dbReference>
<sequence length="1058" mass="117838">MGTKVQHKTYFPGHCLMRDLNKDADSGSWPVFHDDKLLMGQYYNNFLLRPATDGRSEYDMESLKRTMLMHEATFRNQVSELHRLYKIQRNMMEELKRKEVHNYPLRGETSQSMYHSSQTPSDDAGKMWDISGKSPCTRPSFSGIDLAQSPSKLNSSSSQGHIISNGSLKDCRLVDSSSPKQRRRFDLQLPADQYIDDEEGEHGEEEKVSTLDNNVNMSLGCGRNLKRQGESSNSDLCFRNKQRLTDLNHPIQGEEARSSAAYSYFLGPVACQSGTRMQDSVQQNSGSLVPKEFLHNAPRGMNNGTANTVTHMENKAVRWSSYNLETGQNRSKLDSISQGLATEEFRTTSKPVQVEFRNTQRPQFLMADQNKTEPWQQTDMCGTGISRSQRLYDESFTRPVFVPDMPSSYPAVPDVIEIGSSFSSWRKPASSLNETAIAVQAQPCSSTSSQLSRSTETSIQKNGFIEAQQYLSSHPRLNSSFGSEISYRNGFLHGSRLESNAMQDRLPPVGFDYFNCKRENASASGHFENPNTMKYLKGSGCMDVKSAKDFNLNMSMQNGLMDGMVSKPETLNIDGDRKNRDPVGGLPWLRVKPACSDVSAKGRGGSNEKGHCLSQTYSQLSTPKIRIEEVLTTSSLHDSSSTSIACNAEDQRSQRSDCPNVKKILGVPIFDRTHISKDFSCLSYSSPQPRDPSEVEAISNGGQVRALGTDWTCDPALLASRQPLSSENVLVAKELFKGLSGVKNHFNLNSCADEEEPSTYSLQRVTVRIDIDLEAPAVPETSEVNSQEEEYQVDQLDISTQSSKVELQDSSEELARVVAEAIITISSSGFRYHAGQLTGYPSETSHGDSLHWFADIVSSHTDPDAFKEIILREEDAGHGGDSSSNGSDYFETMTLKLAEAKVDEYFCKPWLPEPQNEEEACVSSIVPTRRRRGQARRGRQRRDFQRDILPGLASLSRHEVSEDLQVIGGLMRATGHSWQTGVSRRNAGKNGWARGRRRSRNVAPAVVAPIVCSPPRQQNNNSELGIEERSLTGWGKTTRRPRRQRLAAGNVPIPIAQV</sequence>
<gene>
    <name evidence="2" type="ORF">IFM89_034422</name>
</gene>
<comment type="caution">
    <text evidence="2">The sequence shown here is derived from an EMBL/GenBank/DDBJ whole genome shotgun (WGS) entry which is preliminary data.</text>
</comment>